<dbReference type="RefSeq" id="WP_017846344.1">
    <property type="nucleotide sequence ID" value="NZ_AOUH01000016.1"/>
</dbReference>
<dbReference type="Proteomes" id="UP000245431">
    <property type="component" value="Chromosome PVE_r1"/>
</dbReference>
<accession>A0A1D3JXQ3</accession>
<evidence type="ECO:0000313" key="2">
    <source>
        <dbReference type="Proteomes" id="UP000245431"/>
    </source>
</evidence>
<organism evidence="1 2">
    <name type="scientific">Pseudomonas veronii 1YdBTEX2</name>
    <dbReference type="NCBI Taxonomy" id="1295141"/>
    <lineage>
        <taxon>Bacteria</taxon>
        <taxon>Pseudomonadati</taxon>
        <taxon>Pseudomonadota</taxon>
        <taxon>Gammaproteobacteria</taxon>
        <taxon>Pseudomonadales</taxon>
        <taxon>Pseudomonadaceae</taxon>
        <taxon>Pseudomonas</taxon>
    </lineage>
</organism>
<evidence type="ECO:0000313" key="1">
    <source>
        <dbReference type="EMBL" id="SBW80802.1"/>
    </source>
</evidence>
<sequence>MLFDAYAEESLNGIGHVVQDIEQVAKYTEGLRTRLSELFTSTHSRFGVSFTVPPEGYFQLEGHFGLIRANLLYANEGSGTFGRVVLRKHTLDEQGREAWPEIWAFRILKDGDVWVSDKGPVLYNEWSTPSEHKFVAARRLVESIVLSAMKPR</sequence>
<dbReference type="EMBL" id="LT599583">
    <property type="protein sequence ID" value="SBW80802.1"/>
    <property type="molecule type" value="Genomic_DNA"/>
</dbReference>
<dbReference type="AlphaFoldDB" id="A0A1D3JXQ3"/>
<protein>
    <submittedName>
        <fullName evidence="1">Uncharacterized protein</fullName>
    </submittedName>
</protein>
<gene>
    <name evidence="1" type="ORF">PVE_R1G2918</name>
</gene>
<name>A0A1D3JXQ3_PSEVE</name>
<reference evidence="2" key="1">
    <citation type="submission" date="2016-07" db="EMBL/GenBank/DDBJ databases">
        <authorList>
            <person name="Florea S."/>
            <person name="Webb J.S."/>
            <person name="Jaromczyk J."/>
            <person name="Schardl C.L."/>
        </authorList>
    </citation>
    <scope>NUCLEOTIDE SEQUENCE [LARGE SCALE GENOMIC DNA]</scope>
    <source>
        <strain evidence="2">1YdBTEX2</strain>
    </source>
</reference>
<proteinExistence type="predicted"/>